<feature type="compositionally biased region" description="Polar residues" evidence="1">
    <location>
        <begin position="37"/>
        <end position="52"/>
    </location>
</feature>
<dbReference type="PANTHER" id="PTHR44259:SF27">
    <property type="entry name" value="F-BOX DOMAIN-CONTAINING PROTEIN"/>
    <property type="match status" value="1"/>
</dbReference>
<dbReference type="AlphaFoldDB" id="A0AAU9SCB0"/>
<dbReference type="InterPro" id="IPR005174">
    <property type="entry name" value="KIB1-4_b-propeller"/>
</dbReference>
<feature type="domain" description="KIB1-4 beta-propeller" evidence="2">
    <location>
        <begin position="159"/>
        <end position="257"/>
    </location>
</feature>
<dbReference type="PANTHER" id="PTHR44259">
    <property type="entry name" value="OS07G0183000 PROTEIN-RELATED"/>
    <property type="match status" value="1"/>
</dbReference>
<dbReference type="Pfam" id="PF03478">
    <property type="entry name" value="Beta-prop_KIB1-4"/>
    <property type="match status" value="2"/>
</dbReference>
<dbReference type="Proteomes" id="UP000836841">
    <property type="component" value="Chromosome 4"/>
</dbReference>
<sequence>MMDQIEREEKMKSRDLDWSEICSDALRLILESLSSQISTEQEQSARPGTPSRNRAPRDRETDLGAEFPGSRCVASHGSWLLMLSPRLDFSVVNAFTGERIDLPPLSLRGEVVRLRRKDDGDFLLEHSWMDRETIINRERYINTAVLWVDETTRDYVPREYVWKTRVAITSSGDVLIIVSLKAFPENQEKRLFYIFKMDLEGEEWERVDSLGDHILVFGDGHILAAARGKEEDVGGGGGIIKSDSIYFVGDDVWPRQKEKAFQCSIGAFDLATNSISWFHSPYYLFNTRLLAPGSDKK</sequence>
<proteinExistence type="predicted"/>
<feature type="region of interest" description="Disordered" evidence="1">
    <location>
        <begin position="37"/>
        <end position="66"/>
    </location>
</feature>
<accession>A0AAU9SCB0</accession>
<evidence type="ECO:0000313" key="4">
    <source>
        <dbReference type="Proteomes" id="UP000836841"/>
    </source>
</evidence>
<keyword evidence="4" id="KW-1185">Reference proteome</keyword>
<evidence type="ECO:0000256" key="1">
    <source>
        <dbReference type="SAM" id="MobiDB-lite"/>
    </source>
</evidence>
<protein>
    <recommendedName>
        <fullName evidence="2">KIB1-4 beta-propeller domain-containing protein</fullName>
    </recommendedName>
</protein>
<name>A0AAU9SCB0_THLAR</name>
<feature type="domain" description="KIB1-4 beta-propeller" evidence="2">
    <location>
        <begin position="62"/>
        <end position="156"/>
    </location>
</feature>
<dbReference type="InterPro" id="IPR050942">
    <property type="entry name" value="F-box_BR-signaling"/>
</dbReference>
<organism evidence="3 4">
    <name type="scientific">Thlaspi arvense</name>
    <name type="common">Field penny-cress</name>
    <dbReference type="NCBI Taxonomy" id="13288"/>
    <lineage>
        <taxon>Eukaryota</taxon>
        <taxon>Viridiplantae</taxon>
        <taxon>Streptophyta</taxon>
        <taxon>Embryophyta</taxon>
        <taxon>Tracheophyta</taxon>
        <taxon>Spermatophyta</taxon>
        <taxon>Magnoliopsida</taxon>
        <taxon>eudicotyledons</taxon>
        <taxon>Gunneridae</taxon>
        <taxon>Pentapetalae</taxon>
        <taxon>rosids</taxon>
        <taxon>malvids</taxon>
        <taxon>Brassicales</taxon>
        <taxon>Brassicaceae</taxon>
        <taxon>Thlaspideae</taxon>
        <taxon>Thlaspi</taxon>
    </lineage>
</organism>
<reference evidence="3 4" key="1">
    <citation type="submission" date="2022-03" db="EMBL/GenBank/DDBJ databases">
        <authorList>
            <person name="Nunn A."/>
            <person name="Chopra R."/>
            <person name="Nunn A."/>
            <person name="Contreras Garrido A."/>
        </authorList>
    </citation>
    <scope>NUCLEOTIDE SEQUENCE [LARGE SCALE GENOMIC DNA]</scope>
</reference>
<gene>
    <name evidence="3" type="ORF">TAV2_LOCUS12418</name>
</gene>
<dbReference type="EMBL" id="OU466860">
    <property type="protein sequence ID" value="CAH2059653.1"/>
    <property type="molecule type" value="Genomic_DNA"/>
</dbReference>
<evidence type="ECO:0000313" key="3">
    <source>
        <dbReference type="EMBL" id="CAH2059653.1"/>
    </source>
</evidence>
<evidence type="ECO:0000259" key="2">
    <source>
        <dbReference type="Pfam" id="PF03478"/>
    </source>
</evidence>